<evidence type="ECO:0000256" key="3">
    <source>
        <dbReference type="ARBA" id="ARBA00022729"/>
    </source>
</evidence>
<dbReference type="PANTHER" id="PTHR22923">
    <property type="entry name" value="CEREBELLIN-RELATED"/>
    <property type="match status" value="1"/>
</dbReference>
<feature type="domain" description="C1q" evidence="5">
    <location>
        <begin position="86"/>
        <end position="233"/>
    </location>
</feature>
<dbReference type="Ensembl" id="ENSMALT00000028788.1">
    <property type="protein sequence ID" value="ENSMALP00000028271.1"/>
    <property type="gene ID" value="ENSMALG00000019581.1"/>
</dbReference>
<organism evidence="6 7">
    <name type="scientific">Monopterus albus</name>
    <name type="common">Swamp eel</name>
    <dbReference type="NCBI Taxonomy" id="43700"/>
    <lineage>
        <taxon>Eukaryota</taxon>
        <taxon>Metazoa</taxon>
        <taxon>Chordata</taxon>
        <taxon>Craniata</taxon>
        <taxon>Vertebrata</taxon>
        <taxon>Euteleostomi</taxon>
        <taxon>Actinopterygii</taxon>
        <taxon>Neopterygii</taxon>
        <taxon>Teleostei</taxon>
        <taxon>Neoteleostei</taxon>
        <taxon>Acanthomorphata</taxon>
        <taxon>Anabantaria</taxon>
        <taxon>Synbranchiformes</taxon>
        <taxon>Synbranchidae</taxon>
        <taxon>Monopterus</taxon>
    </lineage>
</organism>
<evidence type="ECO:0000259" key="5">
    <source>
        <dbReference type="PROSITE" id="PS50871"/>
    </source>
</evidence>
<dbReference type="InterPro" id="IPR050822">
    <property type="entry name" value="Cerebellin_Synaptic_Org"/>
</dbReference>
<name>A0A3Q3KFA4_MONAL</name>
<dbReference type="GO" id="GO:0045202">
    <property type="term" value="C:synapse"/>
    <property type="evidence" value="ECO:0007669"/>
    <property type="project" value="TreeGrafter"/>
</dbReference>
<dbReference type="InterPro" id="IPR001073">
    <property type="entry name" value="C1q_dom"/>
</dbReference>
<dbReference type="SUPFAM" id="SSF49842">
    <property type="entry name" value="TNF-like"/>
    <property type="match status" value="1"/>
</dbReference>
<evidence type="ECO:0000256" key="4">
    <source>
        <dbReference type="SAM" id="SignalP"/>
    </source>
</evidence>
<reference evidence="6" key="2">
    <citation type="submission" date="2025-09" db="UniProtKB">
        <authorList>
            <consortium name="Ensembl"/>
        </authorList>
    </citation>
    <scope>IDENTIFICATION</scope>
</reference>
<keyword evidence="7" id="KW-1185">Reference proteome</keyword>
<dbReference type="Proteomes" id="UP000261600">
    <property type="component" value="Unplaced"/>
</dbReference>
<reference evidence="6" key="1">
    <citation type="submission" date="2025-08" db="UniProtKB">
        <authorList>
            <consortium name="Ensembl"/>
        </authorList>
    </citation>
    <scope>IDENTIFICATION</scope>
</reference>
<dbReference type="InterPro" id="IPR008983">
    <property type="entry name" value="Tumour_necrosis_fac-like_dom"/>
</dbReference>
<accession>A0A3Q3KFA4</accession>
<comment type="subcellular location">
    <subcellularLocation>
        <location evidence="1">Secreted</location>
    </subcellularLocation>
</comment>
<evidence type="ECO:0000256" key="2">
    <source>
        <dbReference type="ARBA" id="ARBA00022525"/>
    </source>
</evidence>
<protein>
    <recommendedName>
        <fullName evidence="5">C1q domain-containing protein</fullName>
    </recommendedName>
</protein>
<dbReference type="SMART" id="SM00110">
    <property type="entry name" value="C1Q"/>
    <property type="match status" value="1"/>
</dbReference>
<dbReference type="GO" id="GO:0099558">
    <property type="term" value="P:maintenance of synapse structure"/>
    <property type="evidence" value="ECO:0007669"/>
    <property type="project" value="TreeGrafter"/>
</dbReference>
<dbReference type="PANTHER" id="PTHR22923:SF89">
    <property type="entry name" value="CEREBELLIN 18"/>
    <property type="match status" value="1"/>
</dbReference>
<keyword evidence="2" id="KW-0964">Secreted</keyword>
<dbReference type="GO" id="GO:0005576">
    <property type="term" value="C:extracellular region"/>
    <property type="evidence" value="ECO:0007669"/>
    <property type="project" value="UniProtKB-SubCell"/>
</dbReference>
<dbReference type="Gene3D" id="2.60.120.40">
    <property type="match status" value="1"/>
</dbReference>
<evidence type="ECO:0000256" key="1">
    <source>
        <dbReference type="ARBA" id="ARBA00004613"/>
    </source>
</evidence>
<evidence type="ECO:0000313" key="7">
    <source>
        <dbReference type="Proteomes" id="UP000261600"/>
    </source>
</evidence>
<evidence type="ECO:0000313" key="6">
    <source>
        <dbReference type="Ensembl" id="ENSMALP00000028271.1"/>
    </source>
</evidence>
<dbReference type="PRINTS" id="PR00007">
    <property type="entry name" value="COMPLEMNTC1Q"/>
</dbReference>
<sequence length="233" mass="26145">MRTFNITVFCSPSFVFLFSPLLHSVPVKLKGTVTCDKWDCSCSFSHQRGCCCGAQELYQLEGDTYARMENLSGGISRLNSRIQALTAGMKIAFKATIDPNLAIAISGFSERCFGPFTTNMPIPYASITFNDGRGYNPSLGVFTAPLAGVYVFSLKVYSSVEENGRLYHKVQLIWNGRPMSNVWEDNREDSEDSATQLQKGDQVYVELMSGRRLCKNLEYNIFTGHILYPYINE</sequence>
<feature type="signal peptide" evidence="4">
    <location>
        <begin position="1"/>
        <end position="24"/>
    </location>
</feature>
<dbReference type="PROSITE" id="PS50871">
    <property type="entry name" value="C1Q"/>
    <property type="match status" value="1"/>
</dbReference>
<feature type="chain" id="PRO_5018690776" description="C1q domain-containing protein" evidence="4">
    <location>
        <begin position="25"/>
        <end position="233"/>
    </location>
</feature>
<dbReference type="AlphaFoldDB" id="A0A3Q3KFA4"/>
<dbReference type="Pfam" id="PF00386">
    <property type="entry name" value="C1q"/>
    <property type="match status" value="1"/>
</dbReference>
<keyword evidence="3 4" id="KW-0732">Signal</keyword>
<proteinExistence type="predicted"/>